<evidence type="ECO:0000256" key="1">
    <source>
        <dbReference type="SAM" id="Phobius"/>
    </source>
</evidence>
<organism evidence="2 3">
    <name type="scientific">Shewanella cyperi</name>
    <dbReference type="NCBI Taxonomy" id="2814292"/>
    <lineage>
        <taxon>Bacteria</taxon>
        <taxon>Pseudomonadati</taxon>
        <taxon>Pseudomonadota</taxon>
        <taxon>Gammaproteobacteria</taxon>
        <taxon>Alteromonadales</taxon>
        <taxon>Shewanellaceae</taxon>
        <taxon>Shewanella</taxon>
    </lineage>
</organism>
<dbReference type="PANTHER" id="PTHR32063:SF18">
    <property type="entry name" value="CATION EFFLUX SYSTEM PROTEIN"/>
    <property type="match status" value="1"/>
</dbReference>
<gene>
    <name evidence="2" type="ORF">JYB88_14580</name>
</gene>
<proteinExistence type="predicted"/>
<feature type="transmembrane region" description="Helical" evidence="1">
    <location>
        <begin position="862"/>
        <end position="881"/>
    </location>
</feature>
<keyword evidence="1" id="KW-1133">Transmembrane helix</keyword>
<dbReference type="PRINTS" id="PR00702">
    <property type="entry name" value="ACRIFLAVINRP"/>
</dbReference>
<dbReference type="EMBL" id="CP071504">
    <property type="protein sequence ID" value="QSX29417.1"/>
    <property type="molecule type" value="Genomic_DNA"/>
</dbReference>
<dbReference type="GO" id="GO:0005886">
    <property type="term" value="C:plasma membrane"/>
    <property type="evidence" value="ECO:0007669"/>
    <property type="project" value="TreeGrafter"/>
</dbReference>
<feature type="transmembrane region" description="Helical" evidence="1">
    <location>
        <begin position="361"/>
        <end position="378"/>
    </location>
</feature>
<keyword evidence="3" id="KW-1185">Reference proteome</keyword>
<dbReference type="KEGG" id="scyp:JYB88_14580"/>
<dbReference type="Gene3D" id="1.20.1640.10">
    <property type="entry name" value="Multidrug efflux transporter AcrB transmembrane domain"/>
    <property type="match status" value="2"/>
</dbReference>
<evidence type="ECO:0000313" key="2">
    <source>
        <dbReference type="EMBL" id="QSX29417.1"/>
    </source>
</evidence>
<dbReference type="Gene3D" id="3.30.2090.10">
    <property type="entry name" value="Multidrug efflux transporter AcrB TolC docking domain, DN and DC subdomains"/>
    <property type="match status" value="2"/>
</dbReference>
<feature type="transmembrane region" description="Helical" evidence="1">
    <location>
        <begin position="963"/>
        <end position="983"/>
    </location>
</feature>
<dbReference type="Gene3D" id="3.30.70.1440">
    <property type="entry name" value="Multidrug efflux transporter AcrB pore domain"/>
    <property type="match status" value="1"/>
</dbReference>
<dbReference type="Gene3D" id="3.30.70.1320">
    <property type="entry name" value="Multidrug efflux transporter AcrB pore domain like"/>
    <property type="match status" value="1"/>
</dbReference>
<feature type="transmembrane region" description="Helical" evidence="1">
    <location>
        <begin position="336"/>
        <end position="354"/>
    </location>
</feature>
<dbReference type="PANTHER" id="PTHR32063">
    <property type="match status" value="1"/>
</dbReference>
<dbReference type="InterPro" id="IPR001036">
    <property type="entry name" value="Acrflvin-R"/>
</dbReference>
<dbReference type="InterPro" id="IPR027463">
    <property type="entry name" value="AcrB_DN_DC_subdom"/>
</dbReference>
<keyword evidence="1" id="KW-0472">Membrane</keyword>
<feature type="transmembrane region" description="Helical" evidence="1">
    <location>
        <begin position="390"/>
        <end position="412"/>
    </location>
</feature>
<feature type="transmembrane region" description="Helical" evidence="1">
    <location>
        <begin position="888"/>
        <end position="908"/>
    </location>
</feature>
<dbReference type="SUPFAM" id="SSF82866">
    <property type="entry name" value="Multidrug efflux transporter AcrB transmembrane domain"/>
    <property type="match status" value="2"/>
</dbReference>
<dbReference type="Gene3D" id="3.30.70.1430">
    <property type="entry name" value="Multidrug efflux transporter AcrB pore domain"/>
    <property type="match status" value="2"/>
</dbReference>
<feature type="transmembrane region" description="Helical" evidence="1">
    <location>
        <begin position="433"/>
        <end position="452"/>
    </location>
</feature>
<dbReference type="SUPFAM" id="SSF82714">
    <property type="entry name" value="Multidrug efflux transporter AcrB TolC docking domain, DN and DC subdomains"/>
    <property type="match status" value="2"/>
</dbReference>
<dbReference type="SUPFAM" id="SSF82693">
    <property type="entry name" value="Multidrug efflux transporter AcrB pore domain, PN1, PN2, PC1 and PC2 subdomains"/>
    <property type="match status" value="2"/>
</dbReference>
<keyword evidence="1" id="KW-0812">Transmembrane</keyword>
<accession>A0A975AKJ3</accession>
<feature type="transmembrane region" description="Helical" evidence="1">
    <location>
        <begin position="12"/>
        <end position="29"/>
    </location>
</feature>
<dbReference type="GO" id="GO:0042910">
    <property type="term" value="F:xenobiotic transmembrane transporter activity"/>
    <property type="evidence" value="ECO:0007669"/>
    <property type="project" value="TreeGrafter"/>
</dbReference>
<feature type="transmembrane region" description="Helical" evidence="1">
    <location>
        <begin position="989"/>
        <end position="1012"/>
    </location>
</feature>
<dbReference type="Pfam" id="PF00873">
    <property type="entry name" value="ACR_tran"/>
    <property type="match status" value="1"/>
</dbReference>
<dbReference type="RefSeq" id="WP_207324580.1">
    <property type="nucleotide sequence ID" value="NZ_CP071504.1"/>
</dbReference>
<feature type="transmembrane region" description="Helical" evidence="1">
    <location>
        <begin position="464"/>
        <end position="487"/>
    </location>
</feature>
<name>A0A975AKJ3_9GAMM</name>
<dbReference type="Proteomes" id="UP000663281">
    <property type="component" value="Chromosome"/>
</dbReference>
<feature type="transmembrane region" description="Helical" evidence="1">
    <location>
        <begin position="525"/>
        <end position="547"/>
    </location>
</feature>
<sequence length="1036" mass="113959">MSVAGYFVKNSVISWMFTLILLIGGIMSFNRLGQLEDPPFTIKDAIVVTLYPGATSTEVEEEVTYPLEKAIQSLPYVDKLRSLNTSGMSQIIVTMKKTYGPDRLPQIWDELRRKVNDMSTRLPPGAQQPLVNDDFGDVFGIMLMISGEDYGYRDLKDYVDYVKRELELIPGVGKVSLAGEQQEQVFVEMSLNKAASSNLDPSLITNLLNSQNMVTDAGNIRIAGDNLRIRTSGGSKSVQELQELIIPGTSGDKLIYLKDVATVRRGYQEIPSNTLSFNGHQAINLGISFASGVNVVAVGEAVDAKLAEIEGARPAGMKIETMYNQPAEVSKSVSSFVWNLIAAVVIVIGVLLLFMGLKSGILIGLILFLTCLGTFILMKHADIELQRISLGALIIALGMLVDNAIVVVEGILIGRQMGQTTLQAAEAIVKQTMWPLLGATVIAITAFAPIGLSPDATGEFAGSLFWVLLFSLFLSWVTAISITPFFARLFFGEAGEAQTAGETKDPYGGAFFHAYRGLLDMCMRFRYLSVLAVVALFVLSVVGFGWVKQSFFPPSTTPIFLVDIWMPEGTDIRETGTVVSAMGDMAGKLDNVEFVAATVGKGFPRFMLTYSPEKNYAAFGQLAVRTADFDSLTGVMKQFRTEAEAAFPQTQLKFKRLEIGPSTDAKIEARLSGADPDELRRLGAEVKAIFAATPGTVNVRHDWRERVKYIAPRFNETQARRLGIVKSEVDRALKFSFAGLQIGLYREGTSLLPIVARLPDEERVDIESLESVRIWSPVLKTLIPLQQVVDGFEVKFEDPIIQRRDRKRTLTVFADADFEYDILPAALFAQVRDKVEAVQLPPGYELHWGGEFESSRDAQKSLFATLPLGYVLMFLITVFLFNSVRKPLVIWCCVPLAIIGITLGLLVMDKPFSFMALLGMLSLSGMLLKNGIVLLDQINLEINQGVEPFRAVFESTVSRVRPVCMAAVTTILGMLPLITDAFFESMAAVVMFGLGVATILTLIIVPVFYIIFFRIQYRDYRHFDSEAAKETGGAAG</sequence>
<reference evidence="2 3" key="1">
    <citation type="submission" date="2021-03" db="EMBL/GenBank/DDBJ databases">
        <title>Novel species identification of genus Shewanella.</title>
        <authorList>
            <person name="Liu G."/>
            <person name="Zhang Q."/>
        </authorList>
    </citation>
    <scope>NUCLEOTIDE SEQUENCE [LARGE SCALE GENOMIC DNA]</scope>
    <source>
        <strain evidence="2 3">FJAT-53726</strain>
    </source>
</reference>
<evidence type="ECO:0000313" key="3">
    <source>
        <dbReference type="Proteomes" id="UP000663281"/>
    </source>
</evidence>
<protein>
    <submittedName>
        <fullName evidence="2">Efflux RND transporter permease subunit</fullName>
    </submittedName>
</protein>
<feature type="transmembrane region" description="Helical" evidence="1">
    <location>
        <begin position="914"/>
        <end position="935"/>
    </location>
</feature>
<dbReference type="AlphaFoldDB" id="A0A975AKJ3"/>